<dbReference type="AlphaFoldDB" id="A0A9N7MZE4"/>
<evidence type="ECO:0000313" key="2">
    <source>
        <dbReference type="EMBL" id="CAA0816533.1"/>
    </source>
</evidence>
<dbReference type="InterPro" id="IPR017451">
    <property type="entry name" value="F-box-assoc_interact_dom"/>
</dbReference>
<dbReference type="EMBL" id="CACSLK010014277">
    <property type="protein sequence ID" value="CAA0816533.1"/>
    <property type="molecule type" value="Genomic_DNA"/>
</dbReference>
<dbReference type="OrthoDB" id="1283172at2759"/>
<sequence length="367" mass="42455">MKRRNWQLYERYWLLDDDQHHRLRPLNCPFEYPYFTSHKMVSTINGLICISGSGETSGNSELSLPIILWNPSVRRHVVLPDFPPLDEGQEEADYTSVEFGYEATTDDYKVVVMRSGRYVRGHLVAHVYSLNSNTWRRVDVGPAMRTGGGNRRLYCTGAFVRGKIHWLVTRDYEIKVGRHIFSCLYSFDVKDEVFAKIALPPEDPTRDKCTYFPHVTLVEDSLCVIDSPTLPSTIWMLKKEGSATSYSWTKLYSLDPIAEIFSAKLVVYLKNGEFLLDTHMDWDDCCTFKVYEPGSRRCTLLQKRSDQKHFVPHALVNHHESLVFLDRRIRAVRAEEDPTSSRGRVQIRQSCWSCEVLITKDTTKIGK</sequence>
<proteinExistence type="predicted"/>
<feature type="domain" description="F-box associated beta-propeller type 1" evidence="1">
    <location>
        <begin position="66"/>
        <end position="281"/>
    </location>
</feature>
<organism evidence="2 3">
    <name type="scientific">Striga hermonthica</name>
    <name type="common">Purple witchweed</name>
    <name type="synonym">Buchnera hermonthica</name>
    <dbReference type="NCBI Taxonomy" id="68872"/>
    <lineage>
        <taxon>Eukaryota</taxon>
        <taxon>Viridiplantae</taxon>
        <taxon>Streptophyta</taxon>
        <taxon>Embryophyta</taxon>
        <taxon>Tracheophyta</taxon>
        <taxon>Spermatophyta</taxon>
        <taxon>Magnoliopsida</taxon>
        <taxon>eudicotyledons</taxon>
        <taxon>Gunneridae</taxon>
        <taxon>Pentapetalae</taxon>
        <taxon>asterids</taxon>
        <taxon>lamiids</taxon>
        <taxon>Lamiales</taxon>
        <taxon>Orobanchaceae</taxon>
        <taxon>Buchnereae</taxon>
        <taxon>Striga</taxon>
    </lineage>
</organism>
<name>A0A9N7MZE4_STRHE</name>
<accession>A0A9N7MZE4</accession>
<dbReference type="InterPro" id="IPR011043">
    <property type="entry name" value="Gal_Oxase/kelch_b-propeller"/>
</dbReference>
<evidence type="ECO:0000313" key="3">
    <source>
        <dbReference type="Proteomes" id="UP001153555"/>
    </source>
</evidence>
<dbReference type="Gene3D" id="2.120.10.80">
    <property type="entry name" value="Kelch-type beta propeller"/>
    <property type="match status" value="1"/>
</dbReference>
<reference evidence="2" key="1">
    <citation type="submission" date="2019-12" db="EMBL/GenBank/DDBJ databases">
        <authorList>
            <person name="Scholes J."/>
        </authorList>
    </citation>
    <scope>NUCLEOTIDE SEQUENCE</scope>
</reference>
<dbReference type="NCBIfam" id="TIGR01640">
    <property type="entry name" value="F_box_assoc_1"/>
    <property type="match status" value="1"/>
</dbReference>
<dbReference type="InterPro" id="IPR015915">
    <property type="entry name" value="Kelch-typ_b-propeller"/>
</dbReference>
<comment type="caution">
    <text evidence="2">The sequence shown here is derived from an EMBL/GenBank/DDBJ whole genome shotgun (WGS) entry which is preliminary data.</text>
</comment>
<dbReference type="PANTHER" id="PTHR31672">
    <property type="entry name" value="BNACNNG10540D PROTEIN"/>
    <property type="match status" value="1"/>
</dbReference>
<dbReference type="InterPro" id="IPR006527">
    <property type="entry name" value="F-box-assoc_dom_typ1"/>
</dbReference>
<dbReference type="InterPro" id="IPR050796">
    <property type="entry name" value="SCF_F-box_component"/>
</dbReference>
<dbReference type="Pfam" id="PF07734">
    <property type="entry name" value="FBA_1"/>
    <property type="match status" value="1"/>
</dbReference>
<dbReference type="Proteomes" id="UP001153555">
    <property type="component" value="Unassembled WGS sequence"/>
</dbReference>
<dbReference type="SUPFAM" id="SSF50965">
    <property type="entry name" value="Galactose oxidase, central domain"/>
    <property type="match status" value="1"/>
</dbReference>
<evidence type="ECO:0000259" key="1">
    <source>
        <dbReference type="Pfam" id="PF07734"/>
    </source>
</evidence>
<keyword evidence="3" id="KW-1185">Reference proteome</keyword>
<gene>
    <name evidence="2" type="ORF">SHERM_16399</name>
</gene>
<protein>
    <recommendedName>
        <fullName evidence="1">F-box associated beta-propeller type 1 domain-containing protein</fullName>
    </recommendedName>
</protein>
<dbReference type="PANTHER" id="PTHR31672:SF13">
    <property type="entry name" value="F-BOX PROTEIN CPR30-LIKE"/>
    <property type="match status" value="1"/>
</dbReference>